<keyword evidence="1 4" id="KW-0489">Methyltransferase</keyword>
<dbReference type="CDD" id="cd02440">
    <property type="entry name" value="AdoMet_MTases"/>
    <property type="match status" value="1"/>
</dbReference>
<dbReference type="NCBIfam" id="TIGR00095">
    <property type="entry name" value="16S rRNA (guanine(966)-N(2))-methyltransferase RsmD"/>
    <property type="match status" value="1"/>
</dbReference>
<dbReference type="GO" id="GO:0003676">
    <property type="term" value="F:nucleic acid binding"/>
    <property type="evidence" value="ECO:0007669"/>
    <property type="project" value="InterPro"/>
</dbReference>
<dbReference type="OrthoDB" id="9803017at2"/>
<dbReference type="PROSITE" id="PS00092">
    <property type="entry name" value="N6_MTASE"/>
    <property type="match status" value="1"/>
</dbReference>
<feature type="region of interest" description="Disordered" evidence="3">
    <location>
        <begin position="1"/>
        <end position="25"/>
    </location>
</feature>
<dbReference type="Gene3D" id="3.40.50.150">
    <property type="entry name" value="Vaccinia Virus protein VP39"/>
    <property type="match status" value="1"/>
</dbReference>
<dbReference type="GO" id="GO:0008168">
    <property type="term" value="F:methyltransferase activity"/>
    <property type="evidence" value="ECO:0007669"/>
    <property type="project" value="UniProtKB-KW"/>
</dbReference>
<dbReference type="Proteomes" id="UP000658656">
    <property type="component" value="Unassembled WGS sequence"/>
</dbReference>
<keyword evidence="2 4" id="KW-0808">Transferase</keyword>
<dbReference type="SUPFAM" id="SSF53335">
    <property type="entry name" value="S-adenosyl-L-methionine-dependent methyltransferases"/>
    <property type="match status" value="1"/>
</dbReference>
<dbReference type="PIRSF" id="PIRSF004553">
    <property type="entry name" value="CHP00095"/>
    <property type="match status" value="1"/>
</dbReference>
<organism evidence="4 5">
    <name type="scientific">Amycolatopsis bartoniae</name>
    <dbReference type="NCBI Taxonomy" id="941986"/>
    <lineage>
        <taxon>Bacteria</taxon>
        <taxon>Bacillati</taxon>
        <taxon>Actinomycetota</taxon>
        <taxon>Actinomycetes</taxon>
        <taxon>Pseudonocardiales</taxon>
        <taxon>Pseudonocardiaceae</taxon>
        <taxon>Amycolatopsis</taxon>
    </lineage>
</organism>
<protein>
    <submittedName>
        <fullName evidence="4">Methyltransferase</fullName>
    </submittedName>
</protein>
<evidence type="ECO:0000313" key="5">
    <source>
        <dbReference type="Proteomes" id="UP000658656"/>
    </source>
</evidence>
<dbReference type="Pfam" id="PF03602">
    <property type="entry name" value="Cons_hypoth95"/>
    <property type="match status" value="1"/>
</dbReference>
<dbReference type="RefSeq" id="WP_145938118.1">
    <property type="nucleotide sequence ID" value="NZ_BNAV01000005.1"/>
</dbReference>
<dbReference type="GO" id="GO:0031167">
    <property type="term" value="P:rRNA methylation"/>
    <property type="evidence" value="ECO:0007669"/>
    <property type="project" value="InterPro"/>
</dbReference>
<gene>
    <name evidence="4" type="ORF">GCM10017566_41330</name>
</gene>
<dbReference type="InterPro" id="IPR029063">
    <property type="entry name" value="SAM-dependent_MTases_sf"/>
</dbReference>
<evidence type="ECO:0000313" key="4">
    <source>
        <dbReference type="EMBL" id="GHF63448.1"/>
    </source>
</evidence>
<evidence type="ECO:0000256" key="1">
    <source>
        <dbReference type="ARBA" id="ARBA00022603"/>
    </source>
</evidence>
<accession>A0A8H9MEN8</accession>
<comment type="caution">
    <text evidence="4">The sequence shown here is derived from an EMBL/GenBank/DDBJ whole genome shotgun (WGS) entry which is preliminary data.</text>
</comment>
<dbReference type="AlphaFoldDB" id="A0A8H9MEN8"/>
<evidence type="ECO:0000256" key="3">
    <source>
        <dbReference type="SAM" id="MobiDB-lite"/>
    </source>
</evidence>
<dbReference type="InterPro" id="IPR002052">
    <property type="entry name" value="DNA_methylase_N6_adenine_CS"/>
</dbReference>
<reference evidence="4" key="1">
    <citation type="journal article" date="2014" name="Int. J. Syst. Evol. Microbiol.">
        <title>Complete genome sequence of Corynebacterium casei LMG S-19264T (=DSM 44701T), isolated from a smear-ripened cheese.</title>
        <authorList>
            <consortium name="US DOE Joint Genome Institute (JGI-PGF)"/>
            <person name="Walter F."/>
            <person name="Albersmeier A."/>
            <person name="Kalinowski J."/>
            <person name="Ruckert C."/>
        </authorList>
    </citation>
    <scope>NUCLEOTIDE SEQUENCE</scope>
    <source>
        <strain evidence="4">CGMCC 4.7679</strain>
    </source>
</reference>
<dbReference type="PANTHER" id="PTHR43542:SF1">
    <property type="entry name" value="METHYLTRANSFERASE"/>
    <property type="match status" value="1"/>
</dbReference>
<reference evidence="4" key="2">
    <citation type="submission" date="2020-09" db="EMBL/GenBank/DDBJ databases">
        <authorList>
            <person name="Sun Q."/>
            <person name="Zhou Y."/>
        </authorList>
    </citation>
    <scope>NUCLEOTIDE SEQUENCE</scope>
    <source>
        <strain evidence="4">CGMCC 4.7679</strain>
    </source>
</reference>
<keyword evidence="5" id="KW-1185">Reference proteome</keyword>
<proteinExistence type="predicted"/>
<sequence>MTRIVAGRAGGRRLKVPPQGTRPTSERVRESLFNALQAAGELDGARVLDLYAGSGALGLEALSRGAADAVFVESDRRAVQVLRGNVAELALGGVVRAGQVEAVLAQPAEKPFDLVLADPPYAVDAARLAVMLTALAAGGWLAEDGLVVVERAQRDGEPDWPAGFAPVRAMRHGDTALYWAEYVTSPRHEP</sequence>
<dbReference type="PANTHER" id="PTHR43542">
    <property type="entry name" value="METHYLTRANSFERASE"/>
    <property type="match status" value="1"/>
</dbReference>
<name>A0A8H9MEN8_9PSEU</name>
<dbReference type="InterPro" id="IPR004398">
    <property type="entry name" value="RNA_MeTrfase_RsmD"/>
</dbReference>
<dbReference type="EMBL" id="BNAV01000005">
    <property type="protein sequence ID" value="GHF63448.1"/>
    <property type="molecule type" value="Genomic_DNA"/>
</dbReference>
<evidence type="ECO:0000256" key="2">
    <source>
        <dbReference type="ARBA" id="ARBA00022679"/>
    </source>
</evidence>